<keyword evidence="2 3" id="KW-0175">Coiled coil</keyword>
<dbReference type="AlphaFoldDB" id="A0A8D1R275"/>
<comment type="similarity">
    <text evidence="1">Belongs to the BicD family.</text>
</comment>
<feature type="coiled-coil region" evidence="3">
    <location>
        <begin position="54"/>
        <end position="81"/>
    </location>
</feature>
<evidence type="ECO:0000313" key="4">
    <source>
        <dbReference type="Ensembl" id="ENSSSCP00055028065.1"/>
    </source>
</evidence>
<reference evidence="4" key="1">
    <citation type="submission" date="2025-05" db="UniProtKB">
        <authorList>
            <consortium name="Ensembl"/>
        </authorList>
    </citation>
    <scope>IDENTIFICATION</scope>
</reference>
<evidence type="ECO:0000256" key="2">
    <source>
        <dbReference type="ARBA" id="ARBA00023054"/>
    </source>
</evidence>
<evidence type="ECO:0000256" key="3">
    <source>
        <dbReference type="SAM" id="Coils"/>
    </source>
</evidence>
<dbReference type="GO" id="GO:0070840">
    <property type="term" value="F:dynein complex binding"/>
    <property type="evidence" value="ECO:0007669"/>
    <property type="project" value="InterPro"/>
</dbReference>
<dbReference type="Ensembl" id="ENSSSCT00045041530.1">
    <property type="protein sequence ID" value="ENSSSCP00045028820.1"/>
    <property type="gene ID" value="ENSSSCG00045024369.1"/>
</dbReference>
<evidence type="ECO:0008006" key="6">
    <source>
        <dbReference type="Google" id="ProtNLM"/>
    </source>
</evidence>
<accession>A0A8D1R275</accession>
<dbReference type="Ensembl" id="ENSSSCT00055035342.1">
    <property type="protein sequence ID" value="ENSSSCP00055028065.1"/>
    <property type="gene ID" value="ENSSSCG00055018045.1"/>
</dbReference>
<protein>
    <recommendedName>
        <fullName evidence="6">BICD cargo adaptor 2</fullName>
    </recommendedName>
</protein>
<evidence type="ECO:0000256" key="1">
    <source>
        <dbReference type="ARBA" id="ARBA00010061"/>
    </source>
</evidence>
<dbReference type="PANTHER" id="PTHR31233">
    <property type="entry name" value="BICAUDAL D FAMILY MEMBER"/>
    <property type="match status" value="1"/>
</dbReference>
<evidence type="ECO:0000313" key="5">
    <source>
        <dbReference type="Proteomes" id="UP000694724"/>
    </source>
</evidence>
<dbReference type="InterPro" id="IPR018477">
    <property type="entry name" value="BICD"/>
</dbReference>
<organism evidence="4 5">
    <name type="scientific">Sus scrofa</name>
    <name type="common">Pig</name>
    <dbReference type="NCBI Taxonomy" id="9823"/>
    <lineage>
        <taxon>Eukaryota</taxon>
        <taxon>Metazoa</taxon>
        <taxon>Chordata</taxon>
        <taxon>Craniata</taxon>
        <taxon>Vertebrata</taxon>
        <taxon>Euteleostomi</taxon>
        <taxon>Mammalia</taxon>
        <taxon>Eutheria</taxon>
        <taxon>Laurasiatheria</taxon>
        <taxon>Artiodactyla</taxon>
        <taxon>Suina</taxon>
        <taxon>Suidae</taxon>
        <taxon>Sus</taxon>
    </lineage>
</organism>
<dbReference type="Proteomes" id="UP000694728">
    <property type="component" value="Unplaced"/>
</dbReference>
<dbReference type="GO" id="GO:0008093">
    <property type="term" value="F:cytoskeletal anchor activity"/>
    <property type="evidence" value="ECO:0007669"/>
    <property type="project" value="InterPro"/>
</dbReference>
<name>A0A8D1R275_PIG</name>
<proteinExistence type="inferred from homology"/>
<sequence length="91" mass="10687">MSASSEEEEYARLVMEAQPEWLRAEVKRLSHELAETTREKIQAAEYGLAVLEEKHQLKLQFEELEVDYEAIRSEMEQLKEVRKGELIHEGI</sequence>
<dbReference type="Proteomes" id="UP000694724">
    <property type="component" value="Unplaced"/>
</dbReference>
<dbReference type="PANTHER" id="PTHR31233:SF7">
    <property type="entry name" value="PROTEIN BICAUDAL D HOMOLOG 2"/>
    <property type="match status" value="1"/>
</dbReference>